<reference evidence="1 2" key="1">
    <citation type="submission" date="2019-12" db="EMBL/GenBank/DDBJ databases">
        <authorList>
            <person name="Li C."/>
            <person name="Zhao J."/>
        </authorList>
    </citation>
    <scope>NUCLEOTIDE SEQUENCE [LARGE SCALE GENOMIC DNA]</scope>
    <source>
        <strain evidence="1 2">NEAU-DD11</strain>
    </source>
</reference>
<dbReference type="AlphaFoldDB" id="A0A7X3FWA2"/>
<protein>
    <submittedName>
        <fullName evidence="1">Uncharacterized protein</fullName>
    </submittedName>
</protein>
<keyword evidence="2" id="KW-1185">Reference proteome</keyword>
<dbReference type="Proteomes" id="UP000443353">
    <property type="component" value="Unassembled WGS sequence"/>
</dbReference>
<dbReference type="RefSeq" id="WP_160407281.1">
    <property type="nucleotide sequence ID" value="NZ_WSES01000001.1"/>
</dbReference>
<comment type="caution">
    <text evidence="1">The sequence shown here is derived from an EMBL/GenBank/DDBJ whole genome shotgun (WGS) entry which is preliminary data.</text>
</comment>
<gene>
    <name evidence="1" type="ORF">GPY61_04560</name>
</gene>
<proteinExistence type="predicted"/>
<evidence type="ECO:0000313" key="2">
    <source>
        <dbReference type="Proteomes" id="UP000443353"/>
    </source>
</evidence>
<dbReference type="EMBL" id="WSES01000001">
    <property type="protein sequence ID" value="MVW59196.1"/>
    <property type="molecule type" value="Genomic_DNA"/>
</dbReference>
<accession>A0A7X3FWA2</accession>
<evidence type="ECO:0000313" key="1">
    <source>
        <dbReference type="EMBL" id="MVW59196.1"/>
    </source>
</evidence>
<sequence>MTKREFLRGPSSRDSKSMRKKLLAIGGAIVMSWLALVVNAVTSPVVFLHYSANAVAPVTYFFNEDNDIVKDHLGPGASIEFRTARRLRISAYSTVIGRSRPSSATCPAKSAA</sequence>
<organism evidence="1 2">
    <name type="scientific">Massilia cellulosiltytica</name>
    <dbReference type="NCBI Taxonomy" id="2683234"/>
    <lineage>
        <taxon>Bacteria</taxon>
        <taxon>Pseudomonadati</taxon>
        <taxon>Pseudomonadota</taxon>
        <taxon>Betaproteobacteria</taxon>
        <taxon>Burkholderiales</taxon>
        <taxon>Oxalobacteraceae</taxon>
        <taxon>Telluria group</taxon>
        <taxon>Massilia</taxon>
    </lineage>
</organism>
<name>A0A7X3FWA2_9BURK</name>